<feature type="region of interest" description="Disordered" evidence="1">
    <location>
        <begin position="1"/>
        <end position="22"/>
    </location>
</feature>
<sequence length="70" mass="7393">MTKSKGRTGAHARANIQPPPTAAELDAAKREVAQIEGRLVGLAAGHPSVKTWKARLRTAQAVIARAPRDA</sequence>
<protein>
    <submittedName>
        <fullName evidence="2">Uncharacterized protein</fullName>
    </submittedName>
</protein>
<proteinExistence type="predicted"/>
<evidence type="ECO:0000313" key="2">
    <source>
        <dbReference type="EMBL" id="AIT07738.1"/>
    </source>
</evidence>
<dbReference type="KEGG" id="stax:MC45_16790"/>
<feature type="compositionally biased region" description="Basic residues" evidence="1">
    <location>
        <begin position="1"/>
        <end position="10"/>
    </location>
</feature>
<dbReference type="STRING" id="1549858.MC45_16790"/>
<dbReference type="AlphaFoldDB" id="A0A097EJK6"/>
<reference evidence="2 3" key="1">
    <citation type="submission" date="2014-09" db="EMBL/GenBank/DDBJ databases">
        <title>Using Illumina technology Improving SMRT sequencing Genome Assembly by RASTools.</title>
        <authorList>
            <person name="Zhou Y."/>
            <person name="Ma T."/>
            <person name="Liu T."/>
        </authorList>
    </citation>
    <scope>NUCLEOTIDE SEQUENCE [LARGE SCALE GENOMIC DNA]</scope>
    <source>
        <strain evidence="2 3">ATCC 55669</strain>
    </source>
</reference>
<organism evidence="2 3">
    <name type="scientific">Sphingomonas taxi</name>
    <dbReference type="NCBI Taxonomy" id="1549858"/>
    <lineage>
        <taxon>Bacteria</taxon>
        <taxon>Pseudomonadati</taxon>
        <taxon>Pseudomonadota</taxon>
        <taxon>Alphaproteobacteria</taxon>
        <taxon>Sphingomonadales</taxon>
        <taxon>Sphingomonadaceae</taxon>
        <taxon>Sphingomonas</taxon>
    </lineage>
</organism>
<dbReference type="RefSeq" id="WP_038665618.1">
    <property type="nucleotide sequence ID" value="NZ_CP009571.1"/>
</dbReference>
<dbReference type="Proteomes" id="UP000033200">
    <property type="component" value="Chromosome"/>
</dbReference>
<name>A0A097EJK6_9SPHN</name>
<gene>
    <name evidence="2" type="ORF">MC45_16790</name>
</gene>
<keyword evidence="3" id="KW-1185">Reference proteome</keyword>
<dbReference type="eggNOG" id="ENOG5031C3Z">
    <property type="taxonomic scope" value="Bacteria"/>
</dbReference>
<dbReference type="HOGENOM" id="CLU_2755832_0_0_5"/>
<evidence type="ECO:0000256" key="1">
    <source>
        <dbReference type="SAM" id="MobiDB-lite"/>
    </source>
</evidence>
<dbReference type="EMBL" id="CP009571">
    <property type="protein sequence ID" value="AIT07738.1"/>
    <property type="molecule type" value="Genomic_DNA"/>
</dbReference>
<accession>A0A097EJK6</accession>
<evidence type="ECO:0000313" key="3">
    <source>
        <dbReference type="Proteomes" id="UP000033200"/>
    </source>
</evidence>